<name>A0A6A6F4M9_9PEZI</name>
<organism evidence="2 3">
    <name type="scientific">Cercospora zeae-maydis SCOH1-5</name>
    <dbReference type="NCBI Taxonomy" id="717836"/>
    <lineage>
        <taxon>Eukaryota</taxon>
        <taxon>Fungi</taxon>
        <taxon>Dikarya</taxon>
        <taxon>Ascomycota</taxon>
        <taxon>Pezizomycotina</taxon>
        <taxon>Dothideomycetes</taxon>
        <taxon>Dothideomycetidae</taxon>
        <taxon>Mycosphaerellales</taxon>
        <taxon>Mycosphaerellaceae</taxon>
        <taxon>Cercospora</taxon>
    </lineage>
</organism>
<evidence type="ECO:0000313" key="3">
    <source>
        <dbReference type="Proteomes" id="UP000799539"/>
    </source>
</evidence>
<dbReference type="InterPro" id="IPR000210">
    <property type="entry name" value="BTB/POZ_dom"/>
</dbReference>
<gene>
    <name evidence="2" type="ORF">CERZMDRAFT_49959</name>
</gene>
<dbReference type="AlphaFoldDB" id="A0A6A6F4M9"/>
<sequence length="209" mass="22938">MADEDVEIVIPDGDVILVVGPTNQESCRKIQVSATTLAAISPMFKTLFGPHFREGRQVRNASSPVEIPLPDDDYLATLRLCRMAHMNSDDLGMRLSAEELLSLATTVEKYCCVPPLQLPCSALLQAWCTHNSSGTVTQKELWSVASASYLLSCPHTFDTITSRLVTHTWGKFDFAFTDRLPSCVTGKGWLAPPAELHFSSTETFADSLT</sequence>
<proteinExistence type="predicted"/>
<accession>A0A6A6F4M9</accession>
<protein>
    <recommendedName>
        <fullName evidence="1">BTB domain-containing protein</fullName>
    </recommendedName>
</protein>
<dbReference type="Gene3D" id="3.30.710.10">
    <property type="entry name" value="Potassium Channel Kv1.1, Chain A"/>
    <property type="match status" value="1"/>
</dbReference>
<dbReference type="PROSITE" id="PS50097">
    <property type="entry name" value="BTB"/>
    <property type="match status" value="1"/>
</dbReference>
<dbReference type="Proteomes" id="UP000799539">
    <property type="component" value="Unassembled WGS sequence"/>
</dbReference>
<dbReference type="OrthoDB" id="3650523at2759"/>
<keyword evidence="3" id="KW-1185">Reference proteome</keyword>
<feature type="domain" description="BTB" evidence="1">
    <location>
        <begin position="13"/>
        <end position="90"/>
    </location>
</feature>
<dbReference type="EMBL" id="ML992697">
    <property type="protein sequence ID" value="KAF2208109.1"/>
    <property type="molecule type" value="Genomic_DNA"/>
</dbReference>
<evidence type="ECO:0000313" key="2">
    <source>
        <dbReference type="EMBL" id="KAF2208109.1"/>
    </source>
</evidence>
<evidence type="ECO:0000259" key="1">
    <source>
        <dbReference type="PROSITE" id="PS50097"/>
    </source>
</evidence>
<reference evidence="2" key="1">
    <citation type="journal article" date="2020" name="Stud. Mycol.">
        <title>101 Dothideomycetes genomes: a test case for predicting lifestyles and emergence of pathogens.</title>
        <authorList>
            <person name="Haridas S."/>
            <person name="Albert R."/>
            <person name="Binder M."/>
            <person name="Bloem J."/>
            <person name="Labutti K."/>
            <person name="Salamov A."/>
            <person name="Andreopoulos B."/>
            <person name="Baker S."/>
            <person name="Barry K."/>
            <person name="Bills G."/>
            <person name="Bluhm B."/>
            <person name="Cannon C."/>
            <person name="Castanera R."/>
            <person name="Culley D."/>
            <person name="Daum C."/>
            <person name="Ezra D."/>
            <person name="Gonzalez J."/>
            <person name="Henrissat B."/>
            <person name="Kuo A."/>
            <person name="Liang C."/>
            <person name="Lipzen A."/>
            <person name="Lutzoni F."/>
            <person name="Magnuson J."/>
            <person name="Mondo S."/>
            <person name="Nolan M."/>
            <person name="Ohm R."/>
            <person name="Pangilinan J."/>
            <person name="Park H.-J."/>
            <person name="Ramirez L."/>
            <person name="Alfaro M."/>
            <person name="Sun H."/>
            <person name="Tritt A."/>
            <person name="Yoshinaga Y."/>
            <person name="Zwiers L.-H."/>
            <person name="Turgeon B."/>
            <person name="Goodwin S."/>
            <person name="Spatafora J."/>
            <person name="Crous P."/>
            <person name="Grigoriev I."/>
        </authorList>
    </citation>
    <scope>NUCLEOTIDE SEQUENCE</scope>
    <source>
        <strain evidence="2">SCOH1-5</strain>
    </source>
</reference>
<dbReference type="InterPro" id="IPR011333">
    <property type="entry name" value="SKP1/BTB/POZ_sf"/>
</dbReference>